<evidence type="ECO:0000313" key="3">
    <source>
        <dbReference type="EMBL" id="GAA6169979.1"/>
    </source>
</evidence>
<accession>A0ABQ0AE95</accession>
<dbReference type="Gene3D" id="3.20.20.140">
    <property type="entry name" value="Metal-dependent hydrolases"/>
    <property type="match status" value="1"/>
</dbReference>
<dbReference type="CDD" id="cd01310">
    <property type="entry name" value="TatD_DNAse"/>
    <property type="match status" value="1"/>
</dbReference>
<name>A0ABQ0AE95_9GAMM</name>
<comment type="similarity">
    <text evidence="1">Belongs to the metallo-dependent hydrolases superfamily. TatD-type hydrolase family.</text>
</comment>
<comment type="caution">
    <text evidence="3">The sequence shown here is derived from an EMBL/GenBank/DDBJ whole genome shotgun (WGS) entry which is preliminary data.</text>
</comment>
<dbReference type="PIRSF" id="PIRSF005902">
    <property type="entry name" value="DNase_TatD"/>
    <property type="match status" value="1"/>
</dbReference>
<evidence type="ECO:0000256" key="2">
    <source>
        <dbReference type="ARBA" id="ARBA00022801"/>
    </source>
</evidence>
<dbReference type="PROSITE" id="PS01091">
    <property type="entry name" value="TATD_3"/>
    <property type="match status" value="1"/>
</dbReference>
<proteinExistence type="inferred from homology"/>
<keyword evidence="2 3" id="KW-0378">Hydrolase</keyword>
<dbReference type="Proteomes" id="UP001465153">
    <property type="component" value="Unassembled WGS sequence"/>
</dbReference>
<dbReference type="InterPro" id="IPR018228">
    <property type="entry name" value="DNase_TatD-rel_CS"/>
</dbReference>
<reference evidence="3 4" key="1">
    <citation type="submission" date="2024-04" db="EMBL/GenBank/DDBJ databases">
        <title>Draft genome sequence of Sessilibacter corallicola NBRC 116591.</title>
        <authorList>
            <person name="Miyakawa T."/>
            <person name="Kusuya Y."/>
            <person name="Miura T."/>
        </authorList>
    </citation>
    <scope>NUCLEOTIDE SEQUENCE [LARGE SCALE GENOMIC DNA]</scope>
    <source>
        <strain evidence="3 4">KU-00831-HH</strain>
    </source>
</reference>
<dbReference type="EMBL" id="BAABWN010000017">
    <property type="protein sequence ID" value="GAA6169979.1"/>
    <property type="molecule type" value="Genomic_DNA"/>
</dbReference>
<dbReference type="Pfam" id="PF01026">
    <property type="entry name" value="TatD_DNase"/>
    <property type="match status" value="1"/>
</dbReference>
<dbReference type="PROSITE" id="PS01137">
    <property type="entry name" value="TATD_1"/>
    <property type="match status" value="1"/>
</dbReference>
<gene>
    <name evidence="3" type="ORF">NBRC116591_37910</name>
</gene>
<evidence type="ECO:0000256" key="1">
    <source>
        <dbReference type="ARBA" id="ARBA00009275"/>
    </source>
</evidence>
<dbReference type="PANTHER" id="PTHR46124:SF3">
    <property type="entry name" value="HYDROLASE"/>
    <property type="match status" value="1"/>
</dbReference>
<keyword evidence="4" id="KW-1185">Reference proteome</keyword>
<dbReference type="GO" id="GO:0016787">
    <property type="term" value="F:hydrolase activity"/>
    <property type="evidence" value="ECO:0007669"/>
    <property type="project" value="UniProtKB-KW"/>
</dbReference>
<sequence length="273" mass="30390">MIESSINSPSDNPTIVDTHVHLDDLARVTSTDINQVVVDAMSKGVDKFIVPGLYPDQWQQIHQLEMAFPGSVYCAFGIHPWWVAGLNDVGELSNYRQTLGEYFDKYNGIAVGETGLDRLKNQAYDHQLAFFEMHLSLAAELNKPIIIHCVRAHNDLQRLLKKYQGKVRGVIHGFSGSIDVALDYWKKGFYLGIGGTITYPRANKSRQAISALPLESLLLETDAPAMPIYGKQGSANRPETIFSIAEEIAALKNIDSSDVLKQSWVNAKLLFNL</sequence>
<dbReference type="InterPro" id="IPR032466">
    <property type="entry name" value="Metal_Hydrolase"/>
</dbReference>
<dbReference type="PANTHER" id="PTHR46124">
    <property type="entry name" value="D-AMINOACYL-TRNA DEACYLASE"/>
    <property type="match status" value="1"/>
</dbReference>
<evidence type="ECO:0000313" key="4">
    <source>
        <dbReference type="Proteomes" id="UP001465153"/>
    </source>
</evidence>
<dbReference type="RefSeq" id="WP_353304346.1">
    <property type="nucleotide sequence ID" value="NZ_BAABWN010000017.1"/>
</dbReference>
<dbReference type="InterPro" id="IPR001130">
    <property type="entry name" value="TatD-like"/>
</dbReference>
<dbReference type="SUPFAM" id="SSF51556">
    <property type="entry name" value="Metallo-dependent hydrolases"/>
    <property type="match status" value="1"/>
</dbReference>
<protein>
    <submittedName>
        <fullName evidence="3">TatD family hydrolase</fullName>
    </submittedName>
</protein>
<organism evidence="3 4">
    <name type="scientific">Sessilibacter corallicola</name>
    <dbReference type="NCBI Taxonomy" id="2904075"/>
    <lineage>
        <taxon>Bacteria</taxon>
        <taxon>Pseudomonadati</taxon>
        <taxon>Pseudomonadota</taxon>
        <taxon>Gammaproteobacteria</taxon>
        <taxon>Cellvibrionales</taxon>
        <taxon>Cellvibrionaceae</taxon>
        <taxon>Sessilibacter</taxon>
    </lineage>
</organism>